<evidence type="ECO:0000313" key="2">
    <source>
        <dbReference type="EMBL" id="OMH79820.1"/>
    </source>
</evidence>
<sequence>MEQDYTELLETASRDEEAVEEDVEDVLGRLRAVFSSDDQVGDYLFSVVQHLLVLNDARAEVSLGGGKSKYVEDDRADVVKKLQIIDKLIDQVLEHDLQPQLVGSNGQSPGAGSNKVGYMIDKFSNDESLEEVIRESLDLREKLEKTTKIINELEQEVANQSGGLVGSLKSKVLVLEDLLRVSRHTIDGLNTQIKEMRSQFTEKLLKQESQLKNILQTVESVANDADTVTHQRNMLLYENAALRSQAVWDVVKKEPGNGDPSLKSKSTSTSGTETEEPRLSMQLNAEKLAMEVKRLQGQGGSVDRMVSESFARNKIERVLFGDRGVPGGMGSDNYATNPGGSDFSSMDTTVDANPYSSVSKSSNLSNSIKTRDRPRPKRSPIGLKKALDSPDFYQDEDETPDSASVPTSVPVPGSGSVP</sequence>
<keyword evidence="4" id="KW-1185">Reference proteome</keyword>
<feature type="compositionally biased region" description="Low complexity" evidence="1">
    <location>
        <begin position="263"/>
        <end position="272"/>
    </location>
</feature>
<feature type="region of interest" description="Disordered" evidence="1">
    <location>
        <begin position="252"/>
        <end position="278"/>
    </location>
</feature>
<dbReference type="PANTHER" id="PTHR47102:SF2">
    <property type="entry name" value="PROTEIN BNI1"/>
    <property type="match status" value="1"/>
</dbReference>
<name>A0A1R1PH26_ZANCU</name>
<dbReference type="InterPro" id="IPR051661">
    <property type="entry name" value="Actin_filament_regulator"/>
</dbReference>
<evidence type="ECO:0000256" key="1">
    <source>
        <dbReference type="SAM" id="MobiDB-lite"/>
    </source>
</evidence>
<dbReference type="Proteomes" id="UP000188320">
    <property type="component" value="Unassembled WGS sequence"/>
</dbReference>
<dbReference type="PANTHER" id="PTHR47102">
    <property type="entry name" value="PROTEIN BNI1"/>
    <property type="match status" value="1"/>
</dbReference>
<proteinExistence type="predicted"/>
<comment type="caution">
    <text evidence="3">The sequence shown here is derived from an EMBL/GenBank/DDBJ whole genome shotgun (WGS) entry which is preliminary data.</text>
</comment>
<accession>A0A1R1PH26</accession>
<dbReference type="AlphaFoldDB" id="A0A1R1PH26"/>
<feature type="non-terminal residue" evidence="3">
    <location>
        <position position="418"/>
    </location>
</feature>
<dbReference type="OrthoDB" id="5589458at2759"/>
<reference evidence="4" key="2">
    <citation type="submission" date="2017-01" db="EMBL/GenBank/DDBJ databases">
        <authorList>
            <person name="Wang Y."/>
            <person name="White M."/>
            <person name="Kvist S."/>
            <person name="Moncalvo J.-M."/>
        </authorList>
    </citation>
    <scope>NUCLEOTIDE SEQUENCE [LARGE SCALE GENOMIC DNA]</scope>
    <source>
        <strain evidence="4">COL-18-3</strain>
    </source>
</reference>
<protein>
    <submittedName>
        <fullName evidence="3">Uncharacterized protein</fullName>
    </submittedName>
</protein>
<gene>
    <name evidence="3" type="ORF">AX774_g6331</name>
    <name evidence="2" type="ORF">AX774_g6765</name>
</gene>
<feature type="compositionally biased region" description="Low complexity" evidence="1">
    <location>
        <begin position="356"/>
        <end position="367"/>
    </location>
</feature>
<dbReference type="EMBL" id="LSSK01001401">
    <property type="protein sequence ID" value="OMH79820.1"/>
    <property type="molecule type" value="Genomic_DNA"/>
</dbReference>
<evidence type="ECO:0000313" key="3">
    <source>
        <dbReference type="EMBL" id="OMH80229.1"/>
    </source>
</evidence>
<feature type="region of interest" description="Disordered" evidence="1">
    <location>
        <begin position="321"/>
        <end position="418"/>
    </location>
</feature>
<evidence type="ECO:0000313" key="4">
    <source>
        <dbReference type="Proteomes" id="UP000188320"/>
    </source>
</evidence>
<dbReference type="Gene3D" id="1.10.238.150">
    <property type="entry name" value="Formin, FH3 diaphanous domain"/>
    <property type="match status" value="1"/>
</dbReference>
<reference evidence="3" key="1">
    <citation type="submission" date="2017-01" db="EMBL/GenBank/DDBJ databases">
        <authorList>
            <person name="Mah S.A."/>
            <person name="Swanson W.J."/>
            <person name="Moy G.W."/>
            <person name="Vacquier V.D."/>
        </authorList>
    </citation>
    <scope>NUCLEOTIDE SEQUENCE [LARGE SCALE GENOMIC DNA]</scope>
    <source>
        <strain evidence="3">COL-18-3</strain>
    </source>
</reference>
<dbReference type="EMBL" id="LSSK01001254">
    <property type="protein sequence ID" value="OMH80229.1"/>
    <property type="molecule type" value="Genomic_DNA"/>
</dbReference>
<organism evidence="3 4">
    <name type="scientific">Zancudomyces culisetae</name>
    <name type="common">Gut fungus</name>
    <name type="synonym">Smittium culisetae</name>
    <dbReference type="NCBI Taxonomy" id="1213189"/>
    <lineage>
        <taxon>Eukaryota</taxon>
        <taxon>Fungi</taxon>
        <taxon>Fungi incertae sedis</taxon>
        <taxon>Zoopagomycota</taxon>
        <taxon>Kickxellomycotina</taxon>
        <taxon>Harpellomycetes</taxon>
        <taxon>Harpellales</taxon>
        <taxon>Legeriomycetaceae</taxon>
        <taxon>Zancudomyces</taxon>
    </lineage>
</organism>
<feature type="compositionally biased region" description="Polar residues" evidence="1">
    <location>
        <begin position="333"/>
        <end position="355"/>
    </location>
</feature>